<keyword evidence="3" id="KW-1185">Reference proteome</keyword>
<proteinExistence type="inferred from homology"/>
<evidence type="ECO:0000256" key="1">
    <source>
        <dbReference type="ARBA" id="ARBA00038455"/>
    </source>
</evidence>
<dbReference type="PANTHER" id="PTHR42905:SF7">
    <property type="entry name" value="PHOSPHOENOLPYRUVATE PHOSPHOMUTASE"/>
    <property type="match status" value="1"/>
</dbReference>
<protein>
    <recommendedName>
        <fullName evidence="4">Phosphoenolpyruvate phosphomutase</fullName>
    </recommendedName>
</protein>
<dbReference type="InterPro" id="IPR040442">
    <property type="entry name" value="Pyrv_kinase-like_dom_sf"/>
</dbReference>
<organism evidence="2 3">
    <name type="scientific">Paenibacillus riograndensis</name>
    <dbReference type="NCBI Taxonomy" id="483937"/>
    <lineage>
        <taxon>Bacteria</taxon>
        <taxon>Bacillati</taxon>
        <taxon>Bacillota</taxon>
        <taxon>Bacilli</taxon>
        <taxon>Bacillales</taxon>
        <taxon>Paenibacillaceae</taxon>
        <taxon>Paenibacillus</taxon>
        <taxon>Paenibacillus sonchi group</taxon>
    </lineage>
</organism>
<evidence type="ECO:0008006" key="4">
    <source>
        <dbReference type="Google" id="ProtNLM"/>
    </source>
</evidence>
<sequence length="300" mass="33359">MLNKSRILRDLIAERSHPVLVSGSHDAVSAVLSEQAGFNAIWASGFGISLAQHAVPDANIMTMSENLEFARNMNSAVSIPVIADCDNGFGNAINVIRTVREYEKAGISGICIEDNIFPKRNSFYEDINRSLETIEEFTGKIKAAKDAQEHDEFVLIARVEALIAGLGIEEALKRAHAYAAAGADAILIHSKQQTFDQLEMFASYWDHSVPLVVVPTMFPQTPTELMHKMGFQIIIYANQAVRAAVKAMRETLGMIVESGHAQAVQEIITPMSEMFDLVKLNELRDMENKYINQQKEMQFK</sequence>
<dbReference type="Proteomes" id="UP000070475">
    <property type="component" value="Unassembled WGS sequence"/>
</dbReference>
<dbReference type="InterPro" id="IPR039556">
    <property type="entry name" value="ICL/PEPM"/>
</dbReference>
<dbReference type="PATRIC" id="fig|483937.3.peg.4897"/>
<comment type="similarity">
    <text evidence="1">Belongs to the isocitrate lyase/PEP mutase superfamily. PEP mutase family.</text>
</comment>
<evidence type="ECO:0000313" key="2">
    <source>
        <dbReference type="EMBL" id="KWX80172.1"/>
    </source>
</evidence>
<dbReference type="GO" id="GO:0003824">
    <property type="term" value="F:catalytic activity"/>
    <property type="evidence" value="ECO:0007669"/>
    <property type="project" value="InterPro"/>
</dbReference>
<dbReference type="OrthoDB" id="8629576at2"/>
<evidence type="ECO:0000313" key="3">
    <source>
        <dbReference type="Proteomes" id="UP000070475"/>
    </source>
</evidence>
<dbReference type="RefSeq" id="WP_060859476.1">
    <property type="nucleotide sequence ID" value="NZ_LIRB01000104.1"/>
</dbReference>
<dbReference type="CDD" id="cd00377">
    <property type="entry name" value="ICL_PEPM"/>
    <property type="match status" value="1"/>
</dbReference>
<dbReference type="InterPro" id="IPR015813">
    <property type="entry name" value="Pyrv/PenolPyrv_kinase-like_dom"/>
</dbReference>
<dbReference type="Gene3D" id="3.20.20.60">
    <property type="entry name" value="Phosphoenolpyruvate-binding domains"/>
    <property type="match status" value="1"/>
</dbReference>
<accession>A0A132U9C7</accession>
<dbReference type="AlphaFoldDB" id="A0A132U9C7"/>
<dbReference type="SUPFAM" id="SSF51621">
    <property type="entry name" value="Phosphoenolpyruvate/pyruvate domain"/>
    <property type="match status" value="1"/>
</dbReference>
<name>A0A132U9C7_9BACL</name>
<gene>
    <name evidence="2" type="ORF">AMQ84_04650</name>
</gene>
<comment type="caution">
    <text evidence="2">The sequence shown here is derived from an EMBL/GenBank/DDBJ whole genome shotgun (WGS) entry which is preliminary data.</text>
</comment>
<dbReference type="PANTHER" id="PTHR42905">
    <property type="entry name" value="PHOSPHOENOLPYRUVATE CARBOXYLASE"/>
    <property type="match status" value="1"/>
</dbReference>
<reference evidence="2 3" key="1">
    <citation type="submission" date="2015-08" db="EMBL/GenBank/DDBJ databases">
        <title>Genomes of Paenibacillus riograndensis.</title>
        <authorList>
            <person name="Sant'Anna F.H."/>
            <person name="Souza R."/>
            <person name="Ambrosini A."/>
            <person name="Bach E."/>
            <person name="Fernandes G."/>
            <person name="Balsanelli E."/>
            <person name="Baura V.A."/>
            <person name="Pedrosa F.O."/>
            <person name="Souza E.M."/>
            <person name="Passaglia L."/>
        </authorList>
    </citation>
    <scope>NUCLEOTIDE SEQUENCE [LARGE SCALE GENOMIC DNA]</scope>
    <source>
        <strain evidence="2 3">CAS34</strain>
    </source>
</reference>
<dbReference type="EMBL" id="LIRB01000104">
    <property type="protein sequence ID" value="KWX80172.1"/>
    <property type="molecule type" value="Genomic_DNA"/>
</dbReference>
<dbReference type="Pfam" id="PF13714">
    <property type="entry name" value="PEP_mutase"/>
    <property type="match status" value="1"/>
</dbReference>